<proteinExistence type="predicted"/>
<dbReference type="Proteomes" id="UP000466332">
    <property type="component" value="Unassembled WGS sequence"/>
</dbReference>
<accession>A0A7X4KGB4</accession>
<keyword evidence="4" id="KW-1185">Reference proteome</keyword>
<dbReference type="EMBL" id="WWCR01000006">
    <property type="protein sequence ID" value="MYM72235.1"/>
    <property type="molecule type" value="Genomic_DNA"/>
</dbReference>
<dbReference type="InterPro" id="IPR036410">
    <property type="entry name" value="HSP_DnaJ_Cys-rich_dom_sf"/>
</dbReference>
<feature type="region of interest" description="Disordered" evidence="1">
    <location>
        <begin position="1"/>
        <end position="25"/>
    </location>
</feature>
<reference evidence="4 5" key="1">
    <citation type="submission" date="2019-12" db="EMBL/GenBank/DDBJ databases">
        <title>Novel species isolated from a subtropical stream in China.</title>
        <authorList>
            <person name="Lu H."/>
        </authorList>
    </citation>
    <scope>NUCLEOTIDE SEQUENCE [LARGE SCALE GENOMIC DNA]</scope>
    <source>
        <strain evidence="3 4">FT109W</strain>
        <strain evidence="2 5">FT134W</strain>
    </source>
</reference>
<dbReference type="Gene3D" id="6.20.20.10">
    <property type="match status" value="1"/>
</dbReference>
<organism evidence="2 5">
    <name type="scientific">Duganella margarita</name>
    <dbReference type="NCBI Taxonomy" id="2692170"/>
    <lineage>
        <taxon>Bacteria</taxon>
        <taxon>Pseudomonadati</taxon>
        <taxon>Pseudomonadota</taxon>
        <taxon>Betaproteobacteria</taxon>
        <taxon>Burkholderiales</taxon>
        <taxon>Oxalobacteraceae</taxon>
        <taxon>Telluria group</taxon>
        <taxon>Duganella</taxon>
    </lineage>
</organism>
<dbReference type="Proteomes" id="UP000469734">
    <property type="component" value="Unassembled WGS sequence"/>
</dbReference>
<sequence>MNNESDPEMNPGDDAPAGTPGTGEDVCPVCHGSGKVEAEGAPQTCANCGGTGVIVEGIGGG</sequence>
<comment type="caution">
    <text evidence="2">The sequence shown here is derived from an EMBL/GenBank/DDBJ whole genome shotgun (WGS) entry which is preliminary data.</text>
</comment>
<evidence type="ECO:0000313" key="2">
    <source>
        <dbReference type="EMBL" id="MYM72235.1"/>
    </source>
</evidence>
<evidence type="ECO:0000313" key="5">
    <source>
        <dbReference type="Proteomes" id="UP000469734"/>
    </source>
</evidence>
<evidence type="ECO:0008006" key="6">
    <source>
        <dbReference type="Google" id="ProtNLM"/>
    </source>
</evidence>
<evidence type="ECO:0000256" key="1">
    <source>
        <dbReference type="SAM" id="MobiDB-lite"/>
    </source>
</evidence>
<dbReference type="AlphaFoldDB" id="A0A7X4KGB4"/>
<dbReference type="RefSeq" id="WP_161044697.1">
    <property type="nucleotide sequence ID" value="NZ_WWCR01000006.1"/>
</dbReference>
<evidence type="ECO:0000313" key="3">
    <source>
        <dbReference type="EMBL" id="MYN39609.1"/>
    </source>
</evidence>
<gene>
    <name evidence="3" type="ORF">GTP55_09515</name>
    <name evidence="2" type="ORF">GTP56_08500</name>
</gene>
<evidence type="ECO:0000313" key="4">
    <source>
        <dbReference type="Proteomes" id="UP000466332"/>
    </source>
</evidence>
<dbReference type="EMBL" id="WWCS01000005">
    <property type="protein sequence ID" value="MYN39609.1"/>
    <property type="molecule type" value="Genomic_DNA"/>
</dbReference>
<protein>
    <recommendedName>
        <fullName evidence="6">Chaperone protein DnaJ</fullName>
    </recommendedName>
</protein>
<dbReference type="SUPFAM" id="SSF57938">
    <property type="entry name" value="DnaJ/Hsp40 cysteine-rich domain"/>
    <property type="match status" value="1"/>
</dbReference>
<name>A0A7X4KGB4_9BURK</name>